<name>A0ABN8YB39_RANTA</name>
<evidence type="ECO:0000313" key="3">
    <source>
        <dbReference type="Proteomes" id="UP001176941"/>
    </source>
</evidence>
<accession>A0ABN8YB39</accession>
<evidence type="ECO:0000313" key="2">
    <source>
        <dbReference type="EMBL" id="CAI9157066.1"/>
    </source>
</evidence>
<feature type="region of interest" description="Disordered" evidence="1">
    <location>
        <begin position="24"/>
        <end position="44"/>
    </location>
</feature>
<organism evidence="2 3">
    <name type="scientific">Rangifer tarandus platyrhynchus</name>
    <name type="common">Svalbard reindeer</name>
    <dbReference type="NCBI Taxonomy" id="3082113"/>
    <lineage>
        <taxon>Eukaryota</taxon>
        <taxon>Metazoa</taxon>
        <taxon>Chordata</taxon>
        <taxon>Craniata</taxon>
        <taxon>Vertebrata</taxon>
        <taxon>Euteleostomi</taxon>
        <taxon>Mammalia</taxon>
        <taxon>Eutheria</taxon>
        <taxon>Laurasiatheria</taxon>
        <taxon>Artiodactyla</taxon>
        <taxon>Ruminantia</taxon>
        <taxon>Pecora</taxon>
        <taxon>Cervidae</taxon>
        <taxon>Odocoileinae</taxon>
        <taxon>Rangifer</taxon>
    </lineage>
</organism>
<keyword evidence="3" id="KW-1185">Reference proteome</keyword>
<dbReference type="EMBL" id="OX459951">
    <property type="protein sequence ID" value="CAI9157066.1"/>
    <property type="molecule type" value="Genomic_DNA"/>
</dbReference>
<feature type="compositionally biased region" description="Low complexity" evidence="1">
    <location>
        <begin position="35"/>
        <end position="44"/>
    </location>
</feature>
<sequence>MASASSFPPPALDSCGRMRLRAATGETLLSPTSPPRAATVRAGGRAEAVARAHAAPRRYVKRNRLC</sequence>
<gene>
    <name evidence="2" type="ORF">MRATA1EN1_LOCUS6028</name>
</gene>
<proteinExistence type="predicted"/>
<protein>
    <submittedName>
        <fullName evidence="2">Uncharacterized protein</fullName>
    </submittedName>
</protein>
<dbReference type="Proteomes" id="UP001176941">
    <property type="component" value="Chromosome 15"/>
</dbReference>
<reference evidence="2" key="1">
    <citation type="submission" date="2023-04" db="EMBL/GenBank/DDBJ databases">
        <authorList>
            <consortium name="ELIXIR-Norway"/>
        </authorList>
    </citation>
    <scope>NUCLEOTIDE SEQUENCE [LARGE SCALE GENOMIC DNA]</scope>
</reference>
<evidence type="ECO:0000256" key="1">
    <source>
        <dbReference type="SAM" id="MobiDB-lite"/>
    </source>
</evidence>